<dbReference type="Proteomes" id="UP001154078">
    <property type="component" value="Chromosome 9"/>
</dbReference>
<evidence type="ECO:0000313" key="2">
    <source>
        <dbReference type="Proteomes" id="UP001154078"/>
    </source>
</evidence>
<name>A0A9P0BL27_BRAAE</name>
<keyword evidence="2" id="KW-1185">Reference proteome</keyword>
<accession>A0A9P0BL27</accession>
<dbReference type="OrthoDB" id="6585798at2759"/>
<reference evidence="1" key="1">
    <citation type="submission" date="2021-12" db="EMBL/GenBank/DDBJ databases">
        <authorList>
            <person name="King R."/>
        </authorList>
    </citation>
    <scope>NUCLEOTIDE SEQUENCE</scope>
</reference>
<protein>
    <submittedName>
        <fullName evidence="1">Uncharacterized protein</fullName>
    </submittedName>
</protein>
<evidence type="ECO:0000313" key="1">
    <source>
        <dbReference type="EMBL" id="CAH0564758.1"/>
    </source>
</evidence>
<gene>
    <name evidence="1" type="ORF">MELIAE_LOCUS13228</name>
</gene>
<dbReference type="AlphaFoldDB" id="A0A9P0BL27"/>
<proteinExistence type="predicted"/>
<sequence length="179" mass="19892">MDTTLAFSLSWFHPKEGEILTDDQLQNISEKFGVENLKAEYRTWQKFGKIENLDRIPIATGAWLANFLRRFLSVVPAVTLRLWPLRGVVRGMPSVCTFLRGLLFQAAGLPSPQGAHGQPQAGVPQSTPSPNLGFPIGGAVGGIRRTLSGWREWRRADPTLINSLWRSKMGNGIRKQLGK</sequence>
<organism evidence="1 2">
    <name type="scientific">Brassicogethes aeneus</name>
    <name type="common">Rape pollen beetle</name>
    <name type="synonym">Meligethes aeneus</name>
    <dbReference type="NCBI Taxonomy" id="1431903"/>
    <lineage>
        <taxon>Eukaryota</taxon>
        <taxon>Metazoa</taxon>
        <taxon>Ecdysozoa</taxon>
        <taxon>Arthropoda</taxon>
        <taxon>Hexapoda</taxon>
        <taxon>Insecta</taxon>
        <taxon>Pterygota</taxon>
        <taxon>Neoptera</taxon>
        <taxon>Endopterygota</taxon>
        <taxon>Coleoptera</taxon>
        <taxon>Polyphaga</taxon>
        <taxon>Cucujiformia</taxon>
        <taxon>Nitidulidae</taxon>
        <taxon>Meligethinae</taxon>
        <taxon>Brassicogethes</taxon>
    </lineage>
</organism>
<dbReference type="EMBL" id="OV121140">
    <property type="protein sequence ID" value="CAH0564758.1"/>
    <property type="molecule type" value="Genomic_DNA"/>
</dbReference>